<dbReference type="Proteomes" id="UP000250125">
    <property type="component" value="Chromosome"/>
</dbReference>
<dbReference type="InterPro" id="IPR005489">
    <property type="entry name" value="DUF257"/>
</dbReference>
<dbReference type="EMBL" id="CP015103">
    <property type="protein sequence ID" value="ASJ09732.1"/>
    <property type="molecule type" value="Genomic_DNA"/>
</dbReference>
<keyword evidence="2" id="KW-1185">Reference proteome</keyword>
<dbReference type="Pfam" id="PF03192">
    <property type="entry name" value="DUF257"/>
    <property type="match status" value="1"/>
</dbReference>
<evidence type="ECO:0008006" key="3">
    <source>
        <dbReference type="Google" id="ProtNLM"/>
    </source>
</evidence>
<sequence>MNMRDTIMQKLWESMKMGEIVLVERTDGGDQYFGFYQLISWAKENGCNIVVVDILDSLHILMAKGKLAGLDVDALGELNVLKLGGTIETGNVIGWIKDISEPVIMAKKFGETYEKLLESMSPLLTVTVGIEKLFIASEISPQNIRVIISAMARYVGNEKRISMLFLKTDVVGTLQPPVIALLEDIATTVIQVSRKNRTTEFHVTKSVNKEIEGLMIKI</sequence>
<evidence type="ECO:0000313" key="2">
    <source>
        <dbReference type="Proteomes" id="UP000250125"/>
    </source>
</evidence>
<protein>
    <recommendedName>
        <fullName evidence="3">KaiC-like domain-containing protein</fullName>
    </recommendedName>
</protein>
<accession>A0A2Z2MMX8</accession>
<evidence type="ECO:0000313" key="1">
    <source>
        <dbReference type="EMBL" id="ASJ09732.1"/>
    </source>
</evidence>
<gene>
    <name evidence="1" type="ORF">A3L11_02980</name>
</gene>
<dbReference type="KEGG" id="tsl:A3L11_02980"/>
<organism evidence="1 2">
    <name type="scientific">Thermococcus siculi</name>
    <dbReference type="NCBI Taxonomy" id="72803"/>
    <lineage>
        <taxon>Archaea</taxon>
        <taxon>Methanobacteriati</taxon>
        <taxon>Methanobacteriota</taxon>
        <taxon>Thermococci</taxon>
        <taxon>Thermococcales</taxon>
        <taxon>Thermococcaceae</taxon>
        <taxon>Thermococcus</taxon>
    </lineage>
</organism>
<dbReference type="Gene3D" id="3.40.50.11570">
    <property type="entry name" value="Protein of unknown function DUF257"/>
    <property type="match status" value="1"/>
</dbReference>
<dbReference type="OrthoDB" id="100639at2157"/>
<name>A0A2Z2MMX8_9EURY</name>
<dbReference type="AlphaFoldDB" id="A0A2Z2MMX8"/>
<reference evidence="1 2" key="1">
    <citation type="submission" date="2016-04" db="EMBL/GenBank/DDBJ databases">
        <title>Complete genome sequence of Thermococcus siculi type strain RG-20.</title>
        <authorList>
            <person name="Oger P.M."/>
        </authorList>
    </citation>
    <scope>NUCLEOTIDE SEQUENCE [LARGE SCALE GENOMIC DNA]</scope>
    <source>
        <strain evidence="1 2">RG-20</strain>
    </source>
</reference>
<proteinExistence type="predicted"/>